<dbReference type="SUPFAM" id="SSF48403">
    <property type="entry name" value="Ankyrin repeat"/>
    <property type="match status" value="1"/>
</dbReference>
<proteinExistence type="predicted"/>
<dbReference type="AlphaFoldDB" id="A0AAD3MC63"/>
<dbReference type="Gene3D" id="1.25.40.20">
    <property type="entry name" value="Ankyrin repeat-containing domain"/>
    <property type="match status" value="1"/>
</dbReference>
<accession>A0AAD3MC63</accession>
<feature type="repeat" description="ANK" evidence="3">
    <location>
        <begin position="24"/>
        <end position="56"/>
    </location>
</feature>
<dbReference type="InterPro" id="IPR036770">
    <property type="entry name" value="Ankyrin_rpt-contain_sf"/>
</dbReference>
<evidence type="ECO:0000256" key="1">
    <source>
        <dbReference type="ARBA" id="ARBA00022737"/>
    </source>
</evidence>
<keyword evidence="3" id="KW-0040">ANK repeat</keyword>
<dbReference type="PANTHER" id="PTHR24129:SF0">
    <property type="entry name" value="ANKYCORBIN"/>
    <property type="match status" value="1"/>
</dbReference>
<dbReference type="SMART" id="SM00248">
    <property type="entry name" value="ANK"/>
    <property type="match status" value="1"/>
</dbReference>
<evidence type="ECO:0000313" key="5">
    <source>
        <dbReference type="Proteomes" id="UP001279410"/>
    </source>
</evidence>
<dbReference type="Proteomes" id="UP001279410">
    <property type="component" value="Unassembled WGS sequence"/>
</dbReference>
<comment type="caution">
    <text evidence="4">The sequence shown here is derived from an EMBL/GenBank/DDBJ whole genome shotgun (WGS) entry which is preliminary data.</text>
</comment>
<name>A0AAD3MC63_LATJO</name>
<evidence type="ECO:0000256" key="2">
    <source>
        <dbReference type="ARBA" id="ARBA00023054"/>
    </source>
</evidence>
<gene>
    <name evidence="4" type="ORF">AKAME5_002808800</name>
</gene>
<keyword evidence="1" id="KW-0677">Repeat</keyword>
<evidence type="ECO:0000313" key="4">
    <source>
        <dbReference type="EMBL" id="GLD51217.1"/>
    </source>
</evidence>
<dbReference type="PANTHER" id="PTHR24129">
    <property type="entry name" value="ANKYCORBIN"/>
    <property type="match status" value="1"/>
</dbReference>
<organism evidence="4 5">
    <name type="scientific">Lates japonicus</name>
    <name type="common">Japanese lates</name>
    <dbReference type="NCBI Taxonomy" id="270547"/>
    <lineage>
        <taxon>Eukaryota</taxon>
        <taxon>Metazoa</taxon>
        <taxon>Chordata</taxon>
        <taxon>Craniata</taxon>
        <taxon>Vertebrata</taxon>
        <taxon>Euteleostomi</taxon>
        <taxon>Actinopterygii</taxon>
        <taxon>Neopterygii</taxon>
        <taxon>Teleostei</taxon>
        <taxon>Neoteleostei</taxon>
        <taxon>Acanthomorphata</taxon>
        <taxon>Carangaria</taxon>
        <taxon>Carangaria incertae sedis</taxon>
        <taxon>Centropomidae</taxon>
        <taxon>Lates</taxon>
    </lineage>
</organism>
<reference evidence="4" key="1">
    <citation type="submission" date="2022-08" db="EMBL/GenBank/DDBJ databases">
        <title>Genome sequencing of akame (Lates japonicus).</title>
        <authorList>
            <person name="Hashiguchi Y."/>
            <person name="Takahashi H."/>
        </authorList>
    </citation>
    <scope>NUCLEOTIDE SEQUENCE</scope>
    <source>
        <strain evidence="4">Kochi</strain>
    </source>
</reference>
<evidence type="ECO:0000256" key="3">
    <source>
        <dbReference type="PROSITE-ProRule" id="PRU00023"/>
    </source>
</evidence>
<dbReference type="PROSITE" id="PS50297">
    <property type="entry name" value="ANK_REP_REGION"/>
    <property type="match status" value="1"/>
</dbReference>
<sequence>MTSLLQVEEYGEKSKCPIDAVDSAGKTALHHAAASGNIHSVQLLCELKSPVNLKDAVLVVLNIALRPLCCSNACVLYVLVLRQCICSLVSRLQAKITALTLENQQSCKQTKESKKLHNEIVSVYRMHLYVQGQMDEDVQKASKQILMMCDAKPSQGGLLRH</sequence>
<keyword evidence="5" id="KW-1185">Reference proteome</keyword>
<dbReference type="InterPro" id="IPR002110">
    <property type="entry name" value="Ankyrin_rpt"/>
</dbReference>
<dbReference type="Pfam" id="PF00023">
    <property type="entry name" value="Ank"/>
    <property type="match status" value="1"/>
</dbReference>
<dbReference type="InterPro" id="IPR042420">
    <property type="entry name" value="RAI14/UACA"/>
</dbReference>
<keyword evidence="2" id="KW-0175">Coiled coil</keyword>
<dbReference type="GO" id="GO:0003779">
    <property type="term" value="F:actin binding"/>
    <property type="evidence" value="ECO:0007669"/>
    <property type="project" value="InterPro"/>
</dbReference>
<dbReference type="PROSITE" id="PS50088">
    <property type="entry name" value="ANK_REPEAT"/>
    <property type="match status" value="1"/>
</dbReference>
<protein>
    <submittedName>
        <fullName evidence="4">Ankycorbin isoform X1</fullName>
    </submittedName>
</protein>
<dbReference type="EMBL" id="BRZM01003641">
    <property type="protein sequence ID" value="GLD51217.1"/>
    <property type="molecule type" value="Genomic_DNA"/>
</dbReference>